<sequence>MTQFTRRAILAAAVAAPVTAFAQPGNTGPPGQRVRSGQRIRGARFVDLGNGAVIVDKPVNGLIVEDVKAARLYRFLENTAAKGAPPAPLTRFVLRRITARDLQRGMTRIRHTSHDGLIEDVVAYGGSNGANYCVGFALDDEAHDIIYRRVQAHGFAESARPRDKYWNGDGFTDERGNRAIRYLDCVASGCSDGGFDLKSSDAMLIGCTAHDNKRNFRLWGNGRLERCRSENPRWRGGVGGPAHFSFHGPEARYVIDRPVVRADPANKAPVFLFDTKAPAIIEIHNADIDAPGAPLMVAGGKQIPRIKWVPERSAQKIRTAK</sequence>
<dbReference type="AlphaFoldDB" id="A0A418W7F2"/>
<organism evidence="2 3">
    <name type="scientific">Sphingomonas cavernae</name>
    <dbReference type="NCBI Taxonomy" id="2320861"/>
    <lineage>
        <taxon>Bacteria</taxon>
        <taxon>Pseudomonadati</taxon>
        <taxon>Pseudomonadota</taxon>
        <taxon>Alphaproteobacteria</taxon>
        <taxon>Sphingomonadales</taxon>
        <taxon>Sphingomonadaceae</taxon>
        <taxon>Sphingomonas</taxon>
    </lineage>
</organism>
<evidence type="ECO:0000313" key="3">
    <source>
        <dbReference type="Proteomes" id="UP000286100"/>
    </source>
</evidence>
<dbReference type="Proteomes" id="UP000286100">
    <property type="component" value="Unassembled WGS sequence"/>
</dbReference>
<dbReference type="RefSeq" id="WP_119764850.1">
    <property type="nucleotide sequence ID" value="NZ_QYUM01000004.1"/>
</dbReference>
<protein>
    <submittedName>
        <fullName evidence="2">Uncharacterized protein</fullName>
    </submittedName>
</protein>
<accession>A0A418W7F2</accession>
<dbReference type="InterPro" id="IPR011050">
    <property type="entry name" value="Pectin_lyase_fold/virulence"/>
</dbReference>
<name>A0A418W7F2_9SPHN</name>
<evidence type="ECO:0000256" key="1">
    <source>
        <dbReference type="SAM" id="SignalP"/>
    </source>
</evidence>
<dbReference type="Gene3D" id="2.160.20.10">
    <property type="entry name" value="Single-stranded right-handed beta-helix, Pectin lyase-like"/>
    <property type="match status" value="1"/>
</dbReference>
<reference evidence="2 3" key="1">
    <citation type="submission" date="2018-09" db="EMBL/GenBank/DDBJ databases">
        <authorList>
            <person name="Zhu H."/>
        </authorList>
    </citation>
    <scope>NUCLEOTIDE SEQUENCE [LARGE SCALE GENOMIC DNA]</scope>
    <source>
        <strain evidence="2 3">K2R01-6</strain>
    </source>
</reference>
<feature type="signal peptide" evidence="1">
    <location>
        <begin position="1"/>
        <end position="22"/>
    </location>
</feature>
<feature type="chain" id="PRO_5019383935" evidence="1">
    <location>
        <begin position="23"/>
        <end position="321"/>
    </location>
</feature>
<gene>
    <name evidence="2" type="ORF">D3876_18000</name>
</gene>
<dbReference type="SUPFAM" id="SSF51126">
    <property type="entry name" value="Pectin lyase-like"/>
    <property type="match status" value="1"/>
</dbReference>
<dbReference type="EMBL" id="QYUM01000004">
    <property type="protein sequence ID" value="RJF85774.1"/>
    <property type="molecule type" value="Genomic_DNA"/>
</dbReference>
<evidence type="ECO:0000313" key="2">
    <source>
        <dbReference type="EMBL" id="RJF85774.1"/>
    </source>
</evidence>
<keyword evidence="1" id="KW-0732">Signal</keyword>
<dbReference type="InterPro" id="IPR012334">
    <property type="entry name" value="Pectin_lyas_fold"/>
</dbReference>
<dbReference type="OrthoDB" id="5483326at2"/>
<proteinExistence type="predicted"/>
<keyword evidence="3" id="KW-1185">Reference proteome</keyword>
<comment type="caution">
    <text evidence="2">The sequence shown here is derived from an EMBL/GenBank/DDBJ whole genome shotgun (WGS) entry which is preliminary data.</text>
</comment>